<protein>
    <recommendedName>
        <fullName evidence="12">Replication restart protein PriA</fullName>
    </recommendedName>
    <alternativeName>
        <fullName evidence="12">ATP-dependent DNA helicase PriA</fullName>
        <ecNumber evidence="12">5.6.2.4</ecNumber>
    </alternativeName>
    <alternativeName>
        <fullName evidence="12">DNA 3'-5' helicase PriA</fullName>
    </alternativeName>
</protein>
<feature type="binding site" evidence="12">
    <location>
        <position position="548"/>
    </location>
    <ligand>
        <name>Zn(2+)</name>
        <dbReference type="ChEBI" id="CHEBI:29105"/>
        <label>2</label>
    </ligand>
</feature>
<dbReference type="InterPro" id="IPR027417">
    <property type="entry name" value="P-loop_NTPase"/>
</dbReference>
<dbReference type="AlphaFoldDB" id="A0A7T0BUA0"/>
<gene>
    <name evidence="12 16" type="primary">priA</name>
    <name evidence="16" type="ORF">G3M70_04000</name>
</gene>
<dbReference type="FunFam" id="3.40.1440.60:FF:000001">
    <property type="entry name" value="Primosomal protein N"/>
    <property type="match status" value="1"/>
</dbReference>
<name>A0A7T0BUA0_9BACT</name>
<evidence type="ECO:0000256" key="4">
    <source>
        <dbReference type="ARBA" id="ARBA00022741"/>
    </source>
</evidence>
<dbReference type="NCBIfam" id="TIGR00595">
    <property type="entry name" value="priA"/>
    <property type="match status" value="1"/>
</dbReference>
<comment type="catalytic activity">
    <reaction evidence="12">
        <text>Couples ATP hydrolysis with the unwinding of duplex DNA by translocating in the 3'-5' direction.</text>
        <dbReference type="EC" id="5.6.2.4"/>
    </reaction>
</comment>
<feature type="binding site" evidence="12">
    <location>
        <position position="576"/>
    </location>
    <ligand>
        <name>Zn(2+)</name>
        <dbReference type="ChEBI" id="CHEBI:29105"/>
        <label>1</label>
    </ligand>
</feature>
<dbReference type="Pfam" id="PF18074">
    <property type="entry name" value="PriA_C"/>
    <property type="match status" value="1"/>
</dbReference>
<keyword evidence="10 12" id="KW-0413">Isomerase</keyword>
<keyword evidence="9 12" id="KW-0238">DNA-binding</keyword>
<dbReference type="Pfam" id="PF18319">
    <property type="entry name" value="Zn_ribbon_PriA"/>
    <property type="match status" value="1"/>
</dbReference>
<dbReference type="InterPro" id="IPR001650">
    <property type="entry name" value="Helicase_C-like"/>
</dbReference>
<accession>A0A7T0BUA0</accession>
<dbReference type="InterPro" id="IPR014001">
    <property type="entry name" value="Helicase_ATP-bd"/>
</dbReference>
<dbReference type="GO" id="GO:0006269">
    <property type="term" value="P:DNA replication, synthesis of primer"/>
    <property type="evidence" value="ECO:0007669"/>
    <property type="project" value="UniProtKB-KW"/>
</dbReference>
<feature type="binding site" evidence="12">
    <location>
        <position position="536"/>
    </location>
    <ligand>
        <name>Zn(2+)</name>
        <dbReference type="ChEBI" id="CHEBI:29105"/>
        <label>1</label>
    </ligand>
</feature>
<dbReference type="EC" id="5.6.2.4" evidence="12"/>
<sequence length="834" mass="94095">MAARSKQTAFFDEPSSTGSLFAEVVFNLPLDQTFTYTIPENLREQVQPGVRVFVSFGTGRQTGYVVGLTDQTDPDIKLKPILEVPDSEPLLSASMLELTRWIADYYQAGWGEVIRAALPAGLEEEIPEVFHLAGQGAEALESGNAPKKEFLILDALSKKGKRTAKQLRKQLGAQFNSAALNNLRSRGDIVATLPNAKSSAQYKLQKTVLVKQDVLQEEIDRLLSRAKKQKELFALLQKKPITLAELSKVWPGYSPLLSQLKQKGLVETRQDKQERTWDASRARTESPTTAPPFTIEQEAAYQKLGKHLAKGKFACSLLEGVTGSGKTEIYMRCIEKGLERGKSAIVLVPEIALTPQTAYRFRSRFGNRVAILHSGLTNIERFLEWRRIRDGEVSIVVGARSAVFAPFTQLGVVIIDEEHDGSYKQDTSPRYHARDAAIVRARQDNALVVLGSATPSLETRSNAQQGKYTHLKLDKRIGKTLMPVVHLVDMRIERDKRKNFSILSRQLQRALGERLERGEQSFLFLNRRGTANYVLCKACGFVFDCPNCSVSLTFHGTTRKLLCHYCGFNLPQPMDCPDCKGEVIRFSGFGTQKLEDETRKRFPDARIARLDRDTARKRSTFEDMFDKMNAGEIDILIGTQMITKGHDFPNVTLVGVVYADLSLHVPDFRSSERSFQLLTQVAGRAGRGEIPGEVFVQAHQLEHPVYPFVARHNYKGFFAHEMEMRERLHFPPYSRLAVVEVEGEIERDTEVAVQQLAEVLHPHLEEHIQVEMLGPARAALYRLQDRYRWHLILRTDTHQPLQDILKALRADKAFQKLASGKIKFTIDVDPLNML</sequence>
<keyword evidence="8 12" id="KW-0067">ATP-binding</keyword>
<dbReference type="NCBIfam" id="NF004066">
    <property type="entry name" value="PRK05580.1-3"/>
    <property type="match status" value="1"/>
</dbReference>
<evidence type="ECO:0000256" key="14">
    <source>
        <dbReference type="SAM" id="MobiDB-lite"/>
    </source>
</evidence>
<dbReference type="CDD" id="cd17929">
    <property type="entry name" value="DEXHc_priA"/>
    <property type="match status" value="1"/>
</dbReference>
<dbReference type="GO" id="GO:0008270">
    <property type="term" value="F:zinc ion binding"/>
    <property type="evidence" value="ECO:0007669"/>
    <property type="project" value="UniProtKB-UniRule"/>
</dbReference>
<feature type="domain" description="Helicase ATP-binding" evidence="15">
    <location>
        <begin position="307"/>
        <end position="473"/>
    </location>
</feature>
<feature type="region of interest" description="Disordered" evidence="14">
    <location>
        <begin position="268"/>
        <end position="290"/>
    </location>
</feature>
<evidence type="ECO:0000256" key="6">
    <source>
        <dbReference type="ARBA" id="ARBA00022806"/>
    </source>
</evidence>
<comment type="catalytic activity">
    <reaction evidence="11 12">
        <text>ATP + H2O = ADP + phosphate + H(+)</text>
        <dbReference type="Rhea" id="RHEA:13065"/>
        <dbReference type="ChEBI" id="CHEBI:15377"/>
        <dbReference type="ChEBI" id="CHEBI:15378"/>
        <dbReference type="ChEBI" id="CHEBI:30616"/>
        <dbReference type="ChEBI" id="CHEBI:43474"/>
        <dbReference type="ChEBI" id="CHEBI:456216"/>
        <dbReference type="EC" id="5.6.2.4"/>
    </reaction>
</comment>
<keyword evidence="4 12" id="KW-0547">Nucleotide-binding</keyword>
<feature type="binding site" evidence="12">
    <location>
        <position position="579"/>
    </location>
    <ligand>
        <name>Zn(2+)</name>
        <dbReference type="ChEBI" id="CHEBI:29105"/>
        <label>1</label>
    </ligand>
</feature>
<feature type="binding site" evidence="12">
    <location>
        <position position="566"/>
    </location>
    <ligand>
        <name>Zn(2+)</name>
        <dbReference type="ChEBI" id="CHEBI:29105"/>
        <label>2</label>
    </ligand>
</feature>
<evidence type="ECO:0000313" key="17">
    <source>
        <dbReference type="Proteomes" id="UP000594688"/>
    </source>
</evidence>
<evidence type="ECO:0000256" key="1">
    <source>
        <dbReference type="ARBA" id="ARBA00022515"/>
    </source>
</evidence>
<evidence type="ECO:0000256" key="5">
    <source>
        <dbReference type="ARBA" id="ARBA00022801"/>
    </source>
</evidence>
<dbReference type="InterPro" id="IPR011545">
    <property type="entry name" value="DEAD/DEAH_box_helicase_dom"/>
</dbReference>
<dbReference type="InterPro" id="IPR041222">
    <property type="entry name" value="PriA_3primeBD"/>
</dbReference>
<dbReference type="Pfam" id="PF00270">
    <property type="entry name" value="DEAD"/>
    <property type="match status" value="1"/>
</dbReference>
<organism evidence="16 17">
    <name type="scientific">Candidatus Nitronauta litoralis</name>
    <dbReference type="NCBI Taxonomy" id="2705533"/>
    <lineage>
        <taxon>Bacteria</taxon>
        <taxon>Pseudomonadati</taxon>
        <taxon>Nitrospinota/Tectimicrobiota group</taxon>
        <taxon>Nitrospinota</taxon>
        <taxon>Nitrospinia</taxon>
        <taxon>Nitrospinales</taxon>
        <taxon>Nitrospinaceae</taxon>
        <taxon>Candidatus Nitronauta</taxon>
    </lineage>
</organism>
<keyword evidence="13" id="KW-0175">Coiled coil</keyword>
<dbReference type="GO" id="GO:0006302">
    <property type="term" value="P:double-strand break repair"/>
    <property type="evidence" value="ECO:0007669"/>
    <property type="project" value="InterPro"/>
</dbReference>
<evidence type="ECO:0000256" key="10">
    <source>
        <dbReference type="ARBA" id="ARBA00023235"/>
    </source>
</evidence>
<dbReference type="GO" id="GO:0005524">
    <property type="term" value="F:ATP binding"/>
    <property type="evidence" value="ECO:0007669"/>
    <property type="project" value="UniProtKB-UniRule"/>
</dbReference>
<dbReference type="KEGG" id="nli:G3M70_04000"/>
<dbReference type="GO" id="GO:0006310">
    <property type="term" value="P:DNA recombination"/>
    <property type="evidence" value="ECO:0007669"/>
    <property type="project" value="InterPro"/>
</dbReference>
<dbReference type="HAMAP" id="MF_00983">
    <property type="entry name" value="PriA"/>
    <property type="match status" value="1"/>
</dbReference>
<dbReference type="CDD" id="cd18804">
    <property type="entry name" value="SF2_C_priA"/>
    <property type="match status" value="1"/>
</dbReference>
<evidence type="ECO:0000256" key="9">
    <source>
        <dbReference type="ARBA" id="ARBA00023125"/>
    </source>
</evidence>
<evidence type="ECO:0000256" key="7">
    <source>
        <dbReference type="ARBA" id="ARBA00022833"/>
    </source>
</evidence>
<keyword evidence="2 12" id="KW-0235">DNA replication</keyword>
<dbReference type="Pfam" id="PF00271">
    <property type="entry name" value="Helicase_C"/>
    <property type="match status" value="1"/>
</dbReference>
<reference evidence="16 17" key="1">
    <citation type="submission" date="2020-02" db="EMBL/GenBank/DDBJ databases">
        <title>Genomic and physiological characterization of two novel Nitrospinaceae genera.</title>
        <authorList>
            <person name="Mueller A.J."/>
            <person name="Jung M.-Y."/>
            <person name="Strachan C.R."/>
            <person name="Herbold C.W."/>
            <person name="Kirkegaard R.H."/>
            <person name="Daims H."/>
        </authorList>
    </citation>
    <scope>NUCLEOTIDE SEQUENCE [LARGE SCALE GENOMIC DNA]</scope>
    <source>
        <strain evidence="16">EB</strain>
    </source>
</reference>
<evidence type="ECO:0000256" key="13">
    <source>
        <dbReference type="SAM" id="Coils"/>
    </source>
</evidence>
<dbReference type="FunFam" id="3.40.50.300:FF:000489">
    <property type="entry name" value="Primosome assembly protein PriA"/>
    <property type="match status" value="1"/>
</dbReference>
<dbReference type="Gene3D" id="3.40.1440.60">
    <property type="entry name" value="PriA, 3(prime) DNA-binding domain"/>
    <property type="match status" value="1"/>
</dbReference>
<dbReference type="GO" id="GO:0006270">
    <property type="term" value="P:DNA replication initiation"/>
    <property type="evidence" value="ECO:0007669"/>
    <property type="project" value="TreeGrafter"/>
</dbReference>
<dbReference type="InterPro" id="IPR005259">
    <property type="entry name" value="PriA"/>
</dbReference>
<keyword evidence="3 12" id="KW-0479">Metal-binding</keyword>
<comment type="subunit">
    <text evidence="12">Component of the replication restart primosome.</text>
</comment>
<comment type="function">
    <text evidence="12">Initiates the restart of stalled replication forks, which reloads the replicative helicase on sites other than the origin of replication. Recognizes and binds to abandoned replication forks and remodels them to uncover a helicase loading site. Promotes assembly of the primosome at these replication forks.</text>
</comment>
<feature type="binding site" evidence="12">
    <location>
        <position position="545"/>
    </location>
    <ligand>
        <name>Zn(2+)</name>
        <dbReference type="ChEBI" id="CHEBI:29105"/>
        <label>2</label>
    </ligand>
</feature>
<keyword evidence="5 12" id="KW-0378">Hydrolase</keyword>
<evidence type="ECO:0000313" key="16">
    <source>
        <dbReference type="EMBL" id="QPJ61094.1"/>
    </source>
</evidence>
<evidence type="ECO:0000256" key="3">
    <source>
        <dbReference type="ARBA" id="ARBA00022723"/>
    </source>
</evidence>
<dbReference type="GO" id="GO:0016787">
    <property type="term" value="F:hydrolase activity"/>
    <property type="evidence" value="ECO:0007669"/>
    <property type="project" value="UniProtKB-KW"/>
</dbReference>
<feature type="coiled-coil region" evidence="13">
    <location>
        <begin position="212"/>
        <end position="239"/>
    </location>
</feature>
<evidence type="ECO:0000259" key="15">
    <source>
        <dbReference type="PROSITE" id="PS51192"/>
    </source>
</evidence>
<dbReference type="GO" id="GO:0003677">
    <property type="term" value="F:DNA binding"/>
    <property type="evidence" value="ECO:0007669"/>
    <property type="project" value="UniProtKB-UniRule"/>
</dbReference>
<feature type="binding site" evidence="12">
    <location>
        <position position="539"/>
    </location>
    <ligand>
        <name>Zn(2+)</name>
        <dbReference type="ChEBI" id="CHEBI:29105"/>
        <label>1</label>
    </ligand>
</feature>
<comment type="cofactor">
    <cofactor evidence="12">
        <name>Zn(2+)</name>
        <dbReference type="ChEBI" id="CHEBI:29105"/>
    </cofactor>
    <text evidence="12">Binds 2 zinc ions per subunit.</text>
</comment>
<comment type="similarity">
    <text evidence="12">Belongs to the helicase family. PriA subfamily.</text>
</comment>
<dbReference type="PROSITE" id="PS51192">
    <property type="entry name" value="HELICASE_ATP_BIND_1"/>
    <property type="match status" value="1"/>
</dbReference>
<dbReference type="PANTHER" id="PTHR30580">
    <property type="entry name" value="PRIMOSOMAL PROTEIN N"/>
    <property type="match status" value="1"/>
</dbReference>
<keyword evidence="7 12" id="KW-0862">Zinc</keyword>
<feature type="compositionally biased region" description="Basic and acidic residues" evidence="14">
    <location>
        <begin position="268"/>
        <end position="284"/>
    </location>
</feature>
<dbReference type="Proteomes" id="UP000594688">
    <property type="component" value="Chromosome"/>
</dbReference>
<evidence type="ECO:0000256" key="12">
    <source>
        <dbReference type="HAMAP-Rule" id="MF_00983"/>
    </source>
</evidence>
<dbReference type="InterPro" id="IPR042115">
    <property type="entry name" value="PriA_3primeBD_sf"/>
</dbReference>
<dbReference type="GO" id="GO:0043138">
    <property type="term" value="F:3'-5' DNA helicase activity"/>
    <property type="evidence" value="ECO:0007669"/>
    <property type="project" value="UniProtKB-EC"/>
</dbReference>
<dbReference type="GO" id="GO:1990077">
    <property type="term" value="C:primosome complex"/>
    <property type="evidence" value="ECO:0007669"/>
    <property type="project" value="UniProtKB-UniRule"/>
</dbReference>
<evidence type="ECO:0000256" key="11">
    <source>
        <dbReference type="ARBA" id="ARBA00048988"/>
    </source>
</evidence>
<dbReference type="SMART" id="SM00490">
    <property type="entry name" value="HELICc"/>
    <property type="match status" value="1"/>
</dbReference>
<dbReference type="InterPro" id="IPR041236">
    <property type="entry name" value="PriA_C"/>
</dbReference>
<dbReference type="SMART" id="SM00487">
    <property type="entry name" value="DEXDc"/>
    <property type="match status" value="1"/>
</dbReference>
<evidence type="ECO:0000256" key="8">
    <source>
        <dbReference type="ARBA" id="ARBA00022840"/>
    </source>
</evidence>
<dbReference type="Gene3D" id="3.40.50.300">
    <property type="entry name" value="P-loop containing nucleotide triphosphate hydrolases"/>
    <property type="match status" value="2"/>
</dbReference>
<keyword evidence="1 12" id="KW-0639">Primosome</keyword>
<dbReference type="Pfam" id="PF17764">
    <property type="entry name" value="PriA_3primeBD"/>
    <property type="match status" value="1"/>
</dbReference>
<evidence type="ECO:0000256" key="2">
    <source>
        <dbReference type="ARBA" id="ARBA00022705"/>
    </source>
</evidence>
<feature type="binding site" evidence="12">
    <location>
        <position position="563"/>
    </location>
    <ligand>
        <name>Zn(2+)</name>
        <dbReference type="ChEBI" id="CHEBI:29105"/>
        <label>2</label>
    </ligand>
</feature>
<dbReference type="PANTHER" id="PTHR30580:SF0">
    <property type="entry name" value="PRIMOSOMAL PROTEIN N"/>
    <property type="match status" value="1"/>
</dbReference>
<keyword evidence="6 12" id="KW-0347">Helicase</keyword>
<dbReference type="InterPro" id="IPR040498">
    <property type="entry name" value="PriA_CRR"/>
</dbReference>
<dbReference type="SUPFAM" id="SSF52540">
    <property type="entry name" value="P-loop containing nucleoside triphosphate hydrolases"/>
    <property type="match status" value="2"/>
</dbReference>
<proteinExistence type="inferred from homology"/>
<dbReference type="EMBL" id="CP048685">
    <property type="protein sequence ID" value="QPJ61094.1"/>
    <property type="molecule type" value="Genomic_DNA"/>
</dbReference>